<evidence type="ECO:0000256" key="7">
    <source>
        <dbReference type="RuleBase" id="RU363032"/>
    </source>
</evidence>
<keyword evidence="4 7" id="KW-0812">Transmembrane</keyword>
<accession>A0A1H4C7B6</accession>
<dbReference type="CDD" id="cd06261">
    <property type="entry name" value="TM_PBP2"/>
    <property type="match status" value="1"/>
</dbReference>
<comment type="similarity">
    <text evidence="7">Belongs to the binding-protein-dependent transport system permease family.</text>
</comment>
<dbReference type="GO" id="GO:0042918">
    <property type="term" value="P:alkanesulfonate transmembrane transport"/>
    <property type="evidence" value="ECO:0007669"/>
    <property type="project" value="UniProtKB-ARBA"/>
</dbReference>
<dbReference type="PROSITE" id="PS50928">
    <property type="entry name" value="ABC_TM1"/>
    <property type="match status" value="1"/>
</dbReference>
<gene>
    <name evidence="9" type="ORF">SAMN04515656_11418</name>
</gene>
<dbReference type="GO" id="GO:0005886">
    <property type="term" value="C:plasma membrane"/>
    <property type="evidence" value="ECO:0007669"/>
    <property type="project" value="UniProtKB-SubCell"/>
</dbReference>
<dbReference type="PANTHER" id="PTHR30151">
    <property type="entry name" value="ALKANE SULFONATE ABC TRANSPORTER-RELATED, MEMBRANE SUBUNIT"/>
    <property type="match status" value="1"/>
</dbReference>
<dbReference type="Pfam" id="PF00528">
    <property type="entry name" value="BPD_transp_1"/>
    <property type="match status" value="1"/>
</dbReference>
<sequence>MKDIFKHRFIAILVILILWQLAVSLGQVNTSLFPSPGQVALALTELWGTGLSGSLSDVTLPWHILVSLLRFAIGFTLAALLGVGLGLLLGYFPKIFAYVNPVVQLLRPVAPVAWMPFIVLWLGIGDIPAIAIIFIAGFFPILLSTVKAVGTLPTVYWKVAENFGMTPWQTVYKILLPAIFPQITASLQLAIGTSWIFLVSGEMIGAQSGLGFLIMDAKNSIRPDALLAMILVIGVLGLMLNKLVGLLEHWVRKRWGLGNV</sequence>
<dbReference type="EMBL" id="FNRK01000014">
    <property type="protein sequence ID" value="SEA56237.1"/>
    <property type="molecule type" value="Genomic_DNA"/>
</dbReference>
<evidence type="ECO:0000256" key="1">
    <source>
        <dbReference type="ARBA" id="ARBA00004651"/>
    </source>
</evidence>
<feature type="domain" description="ABC transmembrane type-1" evidence="8">
    <location>
        <begin position="64"/>
        <end position="244"/>
    </location>
</feature>
<feature type="transmembrane region" description="Helical" evidence="7">
    <location>
        <begin position="68"/>
        <end position="93"/>
    </location>
</feature>
<evidence type="ECO:0000313" key="10">
    <source>
        <dbReference type="Proteomes" id="UP000199394"/>
    </source>
</evidence>
<evidence type="ECO:0000259" key="8">
    <source>
        <dbReference type="PROSITE" id="PS50928"/>
    </source>
</evidence>
<keyword evidence="2 7" id="KW-0813">Transport</keyword>
<name>A0A1H4C7B6_9FIRM</name>
<dbReference type="SUPFAM" id="SSF161098">
    <property type="entry name" value="MetI-like"/>
    <property type="match status" value="1"/>
</dbReference>
<evidence type="ECO:0000256" key="6">
    <source>
        <dbReference type="ARBA" id="ARBA00023136"/>
    </source>
</evidence>
<dbReference type="PANTHER" id="PTHR30151:SF0">
    <property type="entry name" value="ABC TRANSPORTER PERMEASE PROTEIN MJ0413-RELATED"/>
    <property type="match status" value="1"/>
</dbReference>
<feature type="transmembrane region" description="Helical" evidence="7">
    <location>
        <begin position="105"/>
        <end position="124"/>
    </location>
</feature>
<keyword evidence="10" id="KW-1185">Reference proteome</keyword>
<feature type="transmembrane region" description="Helical" evidence="7">
    <location>
        <begin position="130"/>
        <end position="150"/>
    </location>
</feature>
<evidence type="ECO:0000256" key="2">
    <source>
        <dbReference type="ARBA" id="ARBA00022448"/>
    </source>
</evidence>
<dbReference type="RefSeq" id="WP_090307799.1">
    <property type="nucleotide sequence ID" value="NZ_FNRK01000014.1"/>
</dbReference>
<evidence type="ECO:0000256" key="5">
    <source>
        <dbReference type="ARBA" id="ARBA00022989"/>
    </source>
</evidence>
<feature type="transmembrane region" description="Helical" evidence="7">
    <location>
        <begin position="226"/>
        <end position="247"/>
    </location>
</feature>
<proteinExistence type="inferred from homology"/>
<reference evidence="9 10" key="1">
    <citation type="submission" date="2016-10" db="EMBL/GenBank/DDBJ databases">
        <authorList>
            <person name="de Groot N.N."/>
        </authorList>
    </citation>
    <scope>NUCLEOTIDE SEQUENCE [LARGE SCALE GENOMIC DNA]</scope>
    <source>
        <strain evidence="9 10">SR12</strain>
    </source>
</reference>
<keyword evidence="5 7" id="KW-1133">Transmembrane helix</keyword>
<dbReference type="InterPro" id="IPR000515">
    <property type="entry name" value="MetI-like"/>
</dbReference>
<evidence type="ECO:0000256" key="4">
    <source>
        <dbReference type="ARBA" id="ARBA00022692"/>
    </source>
</evidence>
<dbReference type="FunFam" id="1.10.3720.10:FF:000003">
    <property type="entry name" value="Aliphatic sulfonate ABC transporter permease"/>
    <property type="match status" value="1"/>
</dbReference>
<feature type="transmembrane region" description="Helical" evidence="7">
    <location>
        <begin position="195"/>
        <end position="214"/>
    </location>
</feature>
<protein>
    <submittedName>
        <fullName evidence="9">NitT/TauT family transport system permease protein</fullName>
    </submittedName>
</protein>
<evidence type="ECO:0000256" key="3">
    <source>
        <dbReference type="ARBA" id="ARBA00022475"/>
    </source>
</evidence>
<dbReference type="AlphaFoldDB" id="A0A1H4C7B6"/>
<comment type="subcellular location">
    <subcellularLocation>
        <location evidence="1 7">Cell membrane</location>
        <topology evidence="1 7">Multi-pass membrane protein</topology>
    </subcellularLocation>
</comment>
<evidence type="ECO:0000313" key="9">
    <source>
        <dbReference type="EMBL" id="SEA56237.1"/>
    </source>
</evidence>
<organism evidence="9 10">
    <name type="scientific">Eubacterium aggregans</name>
    <dbReference type="NCBI Taxonomy" id="81409"/>
    <lineage>
        <taxon>Bacteria</taxon>
        <taxon>Bacillati</taxon>
        <taxon>Bacillota</taxon>
        <taxon>Clostridia</taxon>
        <taxon>Eubacteriales</taxon>
        <taxon>Eubacteriaceae</taxon>
        <taxon>Eubacterium</taxon>
    </lineage>
</organism>
<dbReference type="STRING" id="81409.SAMN04515656_11418"/>
<keyword evidence="6 7" id="KW-0472">Membrane</keyword>
<dbReference type="OrthoDB" id="9796361at2"/>
<dbReference type="Proteomes" id="UP000199394">
    <property type="component" value="Unassembled WGS sequence"/>
</dbReference>
<dbReference type="InterPro" id="IPR035906">
    <property type="entry name" value="MetI-like_sf"/>
</dbReference>
<keyword evidence="3" id="KW-1003">Cell membrane</keyword>
<dbReference type="Gene3D" id="1.10.3720.10">
    <property type="entry name" value="MetI-like"/>
    <property type="match status" value="1"/>
</dbReference>